<feature type="region of interest" description="Disordered" evidence="1">
    <location>
        <begin position="175"/>
        <end position="207"/>
    </location>
</feature>
<evidence type="ECO:0000256" key="1">
    <source>
        <dbReference type="SAM" id="MobiDB-lite"/>
    </source>
</evidence>
<protein>
    <submittedName>
        <fullName evidence="3">Uncharacterized protein LOC118768312 isoform X1</fullName>
    </submittedName>
</protein>
<feature type="region of interest" description="Disordered" evidence="1">
    <location>
        <begin position="87"/>
        <end position="118"/>
    </location>
</feature>
<evidence type="ECO:0000313" key="3">
    <source>
        <dbReference type="RefSeq" id="XP_036370422.1"/>
    </source>
</evidence>
<dbReference type="RefSeq" id="XP_036370422.1">
    <property type="nucleotide sequence ID" value="XM_036514529.1"/>
</dbReference>
<dbReference type="AlphaFoldDB" id="A0A7E6FUA0"/>
<feature type="region of interest" description="Disordered" evidence="1">
    <location>
        <begin position="428"/>
        <end position="476"/>
    </location>
</feature>
<feature type="compositionally biased region" description="Low complexity" evidence="1">
    <location>
        <begin position="241"/>
        <end position="255"/>
    </location>
</feature>
<proteinExistence type="predicted"/>
<name>A0A7E6FUA0_9MOLL</name>
<organism evidence="2 3">
    <name type="scientific">Octopus sinensis</name>
    <name type="common">East Asian common octopus</name>
    <dbReference type="NCBI Taxonomy" id="2607531"/>
    <lineage>
        <taxon>Eukaryota</taxon>
        <taxon>Metazoa</taxon>
        <taxon>Spiralia</taxon>
        <taxon>Lophotrochozoa</taxon>
        <taxon>Mollusca</taxon>
        <taxon>Cephalopoda</taxon>
        <taxon>Coleoidea</taxon>
        <taxon>Octopodiformes</taxon>
        <taxon>Octopoda</taxon>
        <taxon>Incirrata</taxon>
        <taxon>Octopodidae</taxon>
        <taxon>Octopus</taxon>
    </lineage>
</organism>
<feature type="compositionally biased region" description="Acidic residues" evidence="1">
    <location>
        <begin position="438"/>
        <end position="472"/>
    </location>
</feature>
<evidence type="ECO:0000313" key="2">
    <source>
        <dbReference type="Proteomes" id="UP000515154"/>
    </source>
</evidence>
<feature type="compositionally biased region" description="Basic and acidic residues" evidence="1">
    <location>
        <begin position="186"/>
        <end position="201"/>
    </location>
</feature>
<feature type="compositionally biased region" description="Low complexity" evidence="1">
    <location>
        <begin position="175"/>
        <end position="185"/>
    </location>
</feature>
<dbReference type="KEGG" id="osn:118768312"/>
<feature type="region of interest" description="Disordered" evidence="1">
    <location>
        <begin position="231"/>
        <end position="267"/>
    </location>
</feature>
<accession>A0A7E6FUA0</accession>
<feature type="compositionally biased region" description="Polar residues" evidence="1">
    <location>
        <begin position="107"/>
        <end position="118"/>
    </location>
</feature>
<keyword evidence="2" id="KW-1185">Reference proteome</keyword>
<gene>
    <name evidence="3" type="primary">LOC118768312</name>
</gene>
<reference evidence="3" key="1">
    <citation type="submission" date="2025-08" db="UniProtKB">
        <authorList>
            <consortium name="RefSeq"/>
        </authorList>
    </citation>
    <scope>IDENTIFICATION</scope>
</reference>
<feature type="compositionally biased region" description="Basic and acidic residues" evidence="1">
    <location>
        <begin position="90"/>
        <end position="99"/>
    </location>
</feature>
<dbReference type="Proteomes" id="UP000515154">
    <property type="component" value="Linkage group LG28"/>
</dbReference>
<sequence length="555" mass="61267">MKSKTPTTKGPALSLDMALRSILVTLFFAYTFFDYTESTSAKSGVTCQFKVFPNNPNLYYEIVYSGGYLVRQCHFGSKFSVSRCSCSNKTDTKAKDGSAKKKMKGAQKTSKSGLGSNKATQHILKTKITIKKFPNLPPVTSTPTASTTTRRGGKLKKFATKLTQIQSVVLTLSKSANKSAAATNSSKREHGSRAAIAEKTKSGQGTRTAELAAEVLQSPNNKSGLVVLDADTSASRERSAEASSASNESDTSLSASEEEEPASKVVTTKAPISINKTCALNANAENPTKYYELVPGHGYYIRDCAEGSAFSPIACGCTIHAKKEKEDKPESKEMWKKPLKEELATIMQPPTILPTEAAKKSYVYIPVCQRSSCVDDPTKYFEQVPGHGFYLRSCPKGTAFNPIHCQCSIHYGNSGRVIFKFRNNEEEAEAEESKRNDEENDQVADDNEDNAGEEEEEEEEEEEREPVEEEEGESKKTNVGSLLLNLLSAAERKYGSLCNLQTFLGDSTKYYNPIARVGHRVLHCAKGLVFKFEYCRCVRKKVTIHWKKILPYIYI</sequence>